<dbReference type="EMBL" id="CP072788">
    <property type="protein sequence ID" value="QTR05841.1"/>
    <property type="molecule type" value="Genomic_DNA"/>
</dbReference>
<evidence type="ECO:0000313" key="4">
    <source>
        <dbReference type="EMBL" id="MBM7812219.1"/>
    </source>
</evidence>
<comment type="catalytic activity">
    <reaction evidence="1">
        <text>beta-D-ribopyranose = beta-D-ribofuranose</text>
        <dbReference type="Rhea" id="RHEA:25432"/>
        <dbReference type="ChEBI" id="CHEBI:27476"/>
        <dbReference type="ChEBI" id="CHEBI:47002"/>
        <dbReference type="EC" id="5.4.99.62"/>
    </reaction>
</comment>
<evidence type="ECO:0000313" key="7">
    <source>
        <dbReference type="Proteomes" id="UP001195724"/>
    </source>
</evidence>
<dbReference type="Gene3D" id="3.40.1650.10">
    <property type="entry name" value="RbsD-like domain"/>
    <property type="match status" value="1"/>
</dbReference>
<dbReference type="Proteomes" id="UP000671828">
    <property type="component" value="Chromosome"/>
</dbReference>
<dbReference type="SUPFAM" id="SSF102546">
    <property type="entry name" value="RbsD-like"/>
    <property type="match status" value="1"/>
</dbReference>
<keyword evidence="7" id="KW-1185">Reference proteome</keyword>
<evidence type="ECO:0000313" key="6">
    <source>
        <dbReference type="Proteomes" id="UP000671828"/>
    </source>
</evidence>
<dbReference type="AlphaFoldDB" id="A0A8T8I5D1"/>
<evidence type="ECO:0000313" key="5">
    <source>
        <dbReference type="EMBL" id="QTR05841.1"/>
    </source>
</evidence>
<proteinExistence type="predicted"/>
<dbReference type="Pfam" id="PF05025">
    <property type="entry name" value="RbsD_FucU"/>
    <property type="match status" value="1"/>
</dbReference>
<dbReference type="GO" id="GO:0005996">
    <property type="term" value="P:monosaccharide metabolic process"/>
    <property type="evidence" value="ECO:0007669"/>
    <property type="project" value="InterPro"/>
</dbReference>
<keyword evidence="3 4" id="KW-0413">Isomerase</keyword>
<reference evidence="5" key="2">
    <citation type="submission" date="2021-04" db="EMBL/GenBank/DDBJ databases">
        <title>Saccharothrix algeriensis WGS.</title>
        <authorList>
            <person name="Stuskova K."/>
            <person name="Hakalova E."/>
            <person name="Tebbal A.B."/>
            <person name="Eichmeier A."/>
        </authorList>
    </citation>
    <scope>NUCLEOTIDE SEQUENCE</scope>
    <source>
        <strain evidence="5">NRRL B-24137</strain>
    </source>
</reference>
<dbReference type="EC" id="5.4.99.62" evidence="2"/>
<evidence type="ECO:0000256" key="3">
    <source>
        <dbReference type="ARBA" id="ARBA00023235"/>
    </source>
</evidence>
<dbReference type="RefSeq" id="WP_204843016.1">
    <property type="nucleotide sequence ID" value="NZ_JAFBCL010000001.1"/>
</dbReference>
<dbReference type="GO" id="GO:0048029">
    <property type="term" value="F:monosaccharide binding"/>
    <property type="evidence" value="ECO:0007669"/>
    <property type="project" value="InterPro"/>
</dbReference>
<dbReference type="InterPro" id="IPR007721">
    <property type="entry name" value="RbsD_FucU"/>
</dbReference>
<gene>
    <name evidence="5" type="ORF">J7S33_15885</name>
    <name evidence="4" type="ORF">JOE68_003084</name>
</gene>
<dbReference type="InterPro" id="IPR023750">
    <property type="entry name" value="RbsD-like_sf"/>
</dbReference>
<dbReference type="Proteomes" id="UP001195724">
    <property type="component" value="Unassembled WGS sequence"/>
</dbReference>
<name>A0A8T8I5D1_9PSEU</name>
<evidence type="ECO:0000256" key="2">
    <source>
        <dbReference type="ARBA" id="ARBA00012862"/>
    </source>
</evidence>
<accession>A0A8T8I5D1</accession>
<evidence type="ECO:0000256" key="1">
    <source>
        <dbReference type="ARBA" id="ARBA00000223"/>
    </source>
</evidence>
<protein>
    <recommendedName>
        <fullName evidence="2">D-ribose pyranase</fullName>
        <ecNumber evidence="2">5.4.99.62</ecNumber>
    </recommendedName>
</protein>
<reference evidence="4 7" key="1">
    <citation type="submission" date="2021-01" db="EMBL/GenBank/DDBJ databases">
        <title>Sequencing the genomes of 1000 actinobacteria strains.</title>
        <authorList>
            <person name="Klenk H.-P."/>
        </authorList>
    </citation>
    <scope>NUCLEOTIDE SEQUENCE [LARGE SCALE GENOMIC DNA]</scope>
    <source>
        <strain evidence="4 7">DSM 44581</strain>
    </source>
</reference>
<sequence>MVALIDRIGHEELGARVRARLVVRTGEVTPCANVLLRRGVPFGGPRPVVAALS</sequence>
<organism evidence="5 6">
    <name type="scientific">Saccharothrix algeriensis</name>
    <dbReference type="NCBI Taxonomy" id="173560"/>
    <lineage>
        <taxon>Bacteria</taxon>
        <taxon>Bacillati</taxon>
        <taxon>Actinomycetota</taxon>
        <taxon>Actinomycetes</taxon>
        <taxon>Pseudonocardiales</taxon>
        <taxon>Pseudonocardiaceae</taxon>
        <taxon>Saccharothrix</taxon>
    </lineage>
</organism>
<dbReference type="GO" id="GO:0062193">
    <property type="term" value="F:D-ribose pyranase activity"/>
    <property type="evidence" value="ECO:0007669"/>
    <property type="project" value="UniProtKB-EC"/>
</dbReference>
<dbReference type="EMBL" id="JAFBCL010000001">
    <property type="protein sequence ID" value="MBM7812219.1"/>
    <property type="molecule type" value="Genomic_DNA"/>
</dbReference>